<feature type="coiled-coil region" evidence="1">
    <location>
        <begin position="10"/>
        <end position="44"/>
    </location>
</feature>
<gene>
    <name evidence="2" type="ORF">A4X09_0g6402</name>
</gene>
<dbReference type="AlphaFoldDB" id="A0A8X7T1Z5"/>
<comment type="caution">
    <text evidence="2">The sequence shown here is derived from an EMBL/GenBank/DDBJ whole genome shotgun (WGS) entry which is preliminary data.</text>
</comment>
<evidence type="ECO:0000256" key="1">
    <source>
        <dbReference type="SAM" id="Coils"/>
    </source>
</evidence>
<organism evidence="2 3">
    <name type="scientific">Tilletia walkeri</name>
    <dbReference type="NCBI Taxonomy" id="117179"/>
    <lineage>
        <taxon>Eukaryota</taxon>
        <taxon>Fungi</taxon>
        <taxon>Dikarya</taxon>
        <taxon>Basidiomycota</taxon>
        <taxon>Ustilaginomycotina</taxon>
        <taxon>Exobasidiomycetes</taxon>
        <taxon>Tilletiales</taxon>
        <taxon>Tilletiaceae</taxon>
        <taxon>Tilletia</taxon>
    </lineage>
</organism>
<protein>
    <submittedName>
        <fullName evidence="2">Uncharacterized protein</fullName>
    </submittedName>
</protein>
<keyword evidence="1" id="KW-0175">Coiled coil</keyword>
<dbReference type="EMBL" id="LWDG02000406">
    <property type="protein sequence ID" value="KAE8265947.1"/>
    <property type="molecule type" value="Genomic_DNA"/>
</dbReference>
<evidence type="ECO:0000313" key="2">
    <source>
        <dbReference type="EMBL" id="KAE8265947.1"/>
    </source>
</evidence>
<accession>A0A8X7T1Z5</accession>
<reference evidence="2" key="2">
    <citation type="journal article" date="2019" name="IMA Fungus">
        <title>Genome sequencing and comparison of five Tilletia species to identify candidate genes for the detection of regulated species infecting wheat.</title>
        <authorList>
            <person name="Nguyen H.D.T."/>
            <person name="Sultana T."/>
            <person name="Kesanakurti P."/>
            <person name="Hambleton S."/>
        </authorList>
    </citation>
    <scope>NUCLEOTIDE SEQUENCE</scope>
    <source>
        <strain evidence="2">DAOMC 236422</strain>
    </source>
</reference>
<evidence type="ECO:0000313" key="3">
    <source>
        <dbReference type="Proteomes" id="UP000078113"/>
    </source>
</evidence>
<proteinExistence type="predicted"/>
<dbReference type="Proteomes" id="UP000078113">
    <property type="component" value="Unassembled WGS sequence"/>
</dbReference>
<sequence>MKITRNNKVRDASEAEAEAAKALMQSVTAQREKIEKRRKGLGRQDYQRPRLCQGSTCNCDDVDLRAQVNNLKGENRLLKQNTSEVLKANLVQQHAKYNKLMTKFQNEVSAHASTMATKQL</sequence>
<keyword evidence="3" id="KW-1185">Reference proteome</keyword>
<reference evidence="2" key="1">
    <citation type="submission" date="2016-04" db="EMBL/GenBank/DDBJ databases">
        <authorList>
            <person name="Nguyen H.D."/>
            <person name="Samba Siva P."/>
            <person name="Cullis J."/>
            <person name="Levesque C.A."/>
            <person name="Hambleton S."/>
        </authorList>
    </citation>
    <scope>NUCLEOTIDE SEQUENCE</scope>
    <source>
        <strain evidence="2">DAOMC 236422</strain>
    </source>
</reference>
<name>A0A8X7T1Z5_9BASI</name>